<evidence type="ECO:0000256" key="3">
    <source>
        <dbReference type="ARBA" id="ARBA00022692"/>
    </source>
</evidence>
<evidence type="ECO:0000256" key="2">
    <source>
        <dbReference type="ARBA" id="ARBA00006528"/>
    </source>
</evidence>
<keyword evidence="4" id="KW-0813">Transport</keyword>
<evidence type="ECO:0000256" key="6">
    <source>
        <dbReference type="ARBA" id="ARBA00023136"/>
    </source>
</evidence>
<keyword evidence="9" id="KW-1185">Reference proteome</keyword>
<dbReference type="GO" id="GO:0016020">
    <property type="term" value="C:membrane"/>
    <property type="evidence" value="ECO:0007669"/>
    <property type="project" value="UniProtKB-SubCell"/>
</dbReference>
<dbReference type="OrthoDB" id="6429632at2759"/>
<comment type="caution">
    <text evidence="8">The sequence shown here is derived from an EMBL/GenBank/DDBJ whole genome shotgun (WGS) entry which is preliminary data.</text>
</comment>
<comment type="subcellular location">
    <subcellularLocation>
        <location evidence="1">Membrane</location>
        <topology evidence="1">Multi-pass membrane protein</topology>
    </subcellularLocation>
</comment>
<feature type="transmembrane region" description="Helical" evidence="7">
    <location>
        <begin position="213"/>
        <end position="232"/>
    </location>
</feature>
<dbReference type="InterPro" id="IPR004710">
    <property type="entry name" value="Bilac:Na_transpt"/>
</dbReference>
<evidence type="ECO:0000256" key="5">
    <source>
        <dbReference type="ARBA" id="ARBA00022989"/>
    </source>
</evidence>
<feature type="transmembrane region" description="Helical" evidence="7">
    <location>
        <begin position="143"/>
        <end position="167"/>
    </location>
</feature>
<dbReference type="GO" id="GO:0008508">
    <property type="term" value="F:bile acid:sodium symporter activity"/>
    <property type="evidence" value="ECO:0007669"/>
    <property type="project" value="TreeGrafter"/>
</dbReference>
<dbReference type="Pfam" id="PF01758">
    <property type="entry name" value="SBF"/>
    <property type="match status" value="1"/>
</dbReference>
<proteinExistence type="inferred from homology"/>
<dbReference type="AlphaFoldDB" id="A0A8X7BVL9"/>
<gene>
    <name evidence="8" type="primary">Slc10a6</name>
    <name evidence="8" type="ORF">TNIN_145141</name>
</gene>
<dbReference type="InterPro" id="IPR002657">
    <property type="entry name" value="BilAc:Na_symport/Acr3"/>
</dbReference>
<evidence type="ECO:0000256" key="1">
    <source>
        <dbReference type="ARBA" id="ARBA00004141"/>
    </source>
</evidence>
<keyword evidence="4" id="KW-0769">Symport</keyword>
<dbReference type="PANTHER" id="PTHR10361">
    <property type="entry name" value="SODIUM-BILE ACID COTRANSPORTER"/>
    <property type="match status" value="1"/>
</dbReference>
<comment type="similarity">
    <text evidence="2">Belongs to the bile acid:sodium symporter (BASS) (TC 2.A.28) family.</text>
</comment>
<dbReference type="InterPro" id="IPR038770">
    <property type="entry name" value="Na+/solute_symporter_sf"/>
</dbReference>
<feature type="transmembrane region" description="Helical" evidence="7">
    <location>
        <begin position="85"/>
        <end position="104"/>
    </location>
</feature>
<evidence type="ECO:0000313" key="8">
    <source>
        <dbReference type="EMBL" id="GFY44748.1"/>
    </source>
</evidence>
<dbReference type="EMBL" id="BMAV01004396">
    <property type="protein sequence ID" value="GFY44748.1"/>
    <property type="molecule type" value="Genomic_DNA"/>
</dbReference>
<keyword evidence="6 7" id="KW-0472">Membrane</keyword>
<reference evidence="8" key="1">
    <citation type="submission" date="2020-08" db="EMBL/GenBank/DDBJ databases">
        <title>Multicomponent nature underlies the extraordinary mechanical properties of spider dragline silk.</title>
        <authorList>
            <person name="Kono N."/>
            <person name="Nakamura H."/>
            <person name="Mori M."/>
            <person name="Yoshida Y."/>
            <person name="Ohtoshi R."/>
            <person name="Malay A.D."/>
            <person name="Moran D.A.P."/>
            <person name="Tomita M."/>
            <person name="Numata K."/>
            <person name="Arakawa K."/>
        </authorList>
    </citation>
    <scope>NUCLEOTIDE SEQUENCE</scope>
</reference>
<evidence type="ECO:0000256" key="4">
    <source>
        <dbReference type="ARBA" id="ARBA00022847"/>
    </source>
</evidence>
<name>A0A8X7BVL9_9ARAC</name>
<sequence>MENSLNLSNEDVISQETTALRNQSCQVNNISETENPIAQDVLLMNVEIMSSIDHLTLILLVVIMLSFSSQVTWMQLKNHIKYPTGIGIALVTQFFIKPLAAYALMRSSNIIKQHALMILVISACPGGVLSSAFAYFYDGDLSLSILITSISTFLSMGVMPINLWIYGHNFETKNLILPYRPLALHLVYTITLLVTGMLLQWKFPSINNLLIKVGNYVGLIIVIICIILEILAFPSMFFDVPGKLYGVIFTLPLLGLFLGYILAYSFRQNIPVRKTIAIECGLQNIPSVLAIISQSFELEMKRNMILFPWLYAFLTTSGYTVFSIAYQIHKRYLFHKTKKENSSGLASIDFDDGLQNCPVNQLPDIQNKVCSNITGNS</sequence>
<feature type="transmembrane region" description="Helical" evidence="7">
    <location>
        <begin position="244"/>
        <end position="266"/>
    </location>
</feature>
<accession>A0A8X7BVL9</accession>
<evidence type="ECO:0000313" key="9">
    <source>
        <dbReference type="Proteomes" id="UP000886998"/>
    </source>
</evidence>
<dbReference type="Gene3D" id="1.20.1530.20">
    <property type="match status" value="1"/>
</dbReference>
<feature type="transmembrane region" description="Helical" evidence="7">
    <location>
        <begin position="116"/>
        <end position="137"/>
    </location>
</feature>
<keyword evidence="5 7" id="KW-1133">Transmembrane helix</keyword>
<feature type="transmembrane region" description="Helical" evidence="7">
    <location>
        <begin position="306"/>
        <end position="328"/>
    </location>
</feature>
<dbReference type="Proteomes" id="UP000886998">
    <property type="component" value="Unassembled WGS sequence"/>
</dbReference>
<feature type="transmembrane region" description="Helical" evidence="7">
    <location>
        <begin position="179"/>
        <end position="201"/>
    </location>
</feature>
<evidence type="ECO:0000256" key="7">
    <source>
        <dbReference type="SAM" id="Phobius"/>
    </source>
</evidence>
<organism evidence="8 9">
    <name type="scientific">Trichonephila inaurata madagascariensis</name>
    <dbReference type="NCBI Taxonomy" id="2747483"/>
    <lineage>
        <taxon>Eukaryota</taxon>
        <taxon>Metazoa</taxon>
        <taxon>Ecdysozoa</taxon>
        <taxon>Arthropoda</taxon>
        <taxon>Chelicerata</taxon>
        <taxon>Arachnida</taxon>
        <taxon>Araneae</taxon>
        <taxon>Araneomorphae</taxon>
        <taxon>Entelegynae</taxon>
        <taxon>Araneoidea</taxon>
        <taxon>Nephilidae</taxon>
        <taxon>Trichonephila</taxon>
        <taxon>Trichonephila inaurata</taxon>
    </lineage>
</organism>
<dbReference type="PANTHER" id="PTHR10361:SF28">
    <property type="entry name" value="P3 PROTEIN-RELATED"/>
    <property type="match status" value="1"/>
</dbReference>
<keyword evidence="3 7" id="KW-0812">Transmembrane</keyword>
<feature type="transmembrane region" description="Helical" evidence="7">
    <location>
        <begin position="54"/>
        <end position="73"/>
    </location>
</feature>
<protein>
    <submittedName>
        <fullName evidence="8">Solute carrier family 10 member 6</fullName>
    </submittedName>
</protein>